<dbReference type="EMBL" id="RCMI01000309">
    <property type="protein sequence ID" value="KAG2918400.1"/>
    <property type="molecule type" value="Genomic_DNA"/>
</dbReference>
<evidence type="ECO:0000313" key="1">
    <source>
        <dbReference type="EMBL" id="KAG2856813.1"/>
    </source>
</evidence>
<dbReference type="EMBL" id="RCML01000303">
    <property type="protein sequence ID" value="KAG2981614.1"/>
    <property type="molecule type" value="Genomic_DNA"/>
</dbReference>
<gene>
    <name evidence="1" type="ORF">PC113_g11246</name>
    <name evidence="2" type="ORF">PC115_g10456</name>
    <name evidence="3" type="ORF">PC117_g11937</name>
    <name evidence="4" type="ORF">PC118_g10505</name>
    <name evidence="5" type="ORF">PC129_g10791</name>
</gene>
<dbReference type="AlphaFoldDB" id="A0A8T1I0M5"/>
<protein>
    <submittedName>
        <fullName evidence="5">Uncharacterized protein</fullName>
    </submittedName>
</protein>
<dbReference type="Proteomes" id="UP000735874">
    <property type="component" value="Unassembled WGS sequence"/>
</dbReference>
<dbReference type="EMBL" id="RCMG01000316">
    <property type="protein sequence ID" value="KAG2856813.1"/>
    <property type="molecule type" value="Genomic_DNA"/>
</dbReference>
<dbReference type="Proteomes" id="UP000736787">
    <property type="component" value="Unassembled WGS sequence"/>
</dbReference>
<dbReference type="Proteomes" id="UP000774804">
    <property type="component" value="Unassembled WGS sequence"/>
</dbReference>
<dbReference type="EMBL" id="RCMK01000318">
    <property type="protein sequence ID" value="KAG2936896.1"/>
    <property type="molecule type" value="Genomic_DNA"/>
</dbReference>
<proteinExistence type="predicted"/>
<evidence type="ECO:0000313" key="5">
    <source>
        <dbReference type="EMBL" id="KAG3218420.1"/>
    </source>
</evidence>
<dbReference type="VEuPathDB" id="FungiDB:PC110_g10717"/>
<dbReference type="Proteomes" id="UP000697107">
    <property type="component" value="Unassembled WGS sequence"/>
</dbReference>
<evidence type="ECO:0000313" key="6">
    <source>
        <dbReference type="Proteomes" id="UP000760860"/>
    </source>
</evidence>
<name>A0A8T1I0M5_9STRA</name>
<accession>A0A8T1I0M5</accession>
<evidence type="ECO:0000313" key="3">
    <source>
        <dbReference type="EMBL" id="KAG2936896.1"/>
    </source>
</evidence>
<dbReference type="Proteomes" id="UP000760860">
    <property type="component" value="Unassembled WGS sequence"/>
</dbReference>
<evidence type="ECO:0000313" key="4">
    <source>
        <dbReference type="EMBL" id="KAG2981614.1"/>
    </source>
</evidence>
<evidence type="ECO:0000313" key="2">
    <source>
        <dbReference type="EMBL" id="KAG2918400.1"/>
    </source>
</evidence>
<sequence length="89" mass="9835">MLSSEDYASIIKSVAVDLGVAPTDSTLHCNVSWYCKGLDIRDTMRNDTKDARNAAIAKMYVNSLATTPSNTKPFDFEGVQWPHGRDILV</sequence>
<reference evidence="5" key="1">
    <citation type="submission" date="2018-05" db="EMBL/GenBank/DDBJ databases">
        <title>Effector identification in a new, highly contiguous assembly of the strawberry crown rot pathogen Phytophthora cactorum.</title>
        <authorList>
            <person name="Armitage A.D."/>
            <person name="Nellist C.F."/>
            <person name="Bates H."/>
            <person name="Vickerstaff R.J."/>
            <person name="Harrison R.J."/>
        </authorList>
    </citation>
    <scope>NUCLEOTIDE SEQUENCE</scope>
    <source>
        <strain evidence="1">15-7</strain>
        <strain evidence="2">4032</strain>
        <strain evidence="3">4040</strain>
        <strain evidence="4">P415</strain>
        <strain evidence="5">P421</strain>
    </source>
</reference>
<organism evidence="5 6">
    <name type="scientific">Phytophthora cactorum</name>
    <dbReference type="NCBI Taxonomy" id="29920"/>
    <lineage>
        <taxon>Eukaryota</taxon>
        <taxon>Sar</taxon>
        <taxon>Stramenopiles</taxon>
        <taxon>Oomycota</taxon>
        <taxon>Peronosporomycetes</taxon>
        <taxon>Peronosporales</taxon>
        <taxon>Peronosporaceae</taxon>
        <taxon>Phytophthora</taxon>
    </lineage>
</organism>
<dbReference type="EMBL" id="RCMV01000364">
    <property type="protein sequence ID" value="KAG3218420.1"/>
    <property type="molecule type" value="Genomic_DNA"/>
</dbReference>
<comment type="caution">
    <text evidence="5">The sequence shown here is derived from an EMBL/GenBank/DDBJ whole genome shotgun (WGS) entry which is preliminary data.</text>
</comment>